<evidence type="ECO:0000259" key="1">
    <source>
        <dbReference type="Pfam" id="PF01683"/>
    </source>
</evidence>
<feature type="non-terminal residue" evidence="2">
    <location>
        <position position="107"/>
    </location>
</feature>
<accession>A0A0B6Y1P0</accession>
<reference evidence="2" key="1">
    <citation type="submission" date="2014-12" db="EMBL/GenBank/DDBJ databases">
        <title>Insight into the proteome of Arion vulgaris.</title>
        <authorList>
            <person name="Aradska J."/>
            <person name="Bulat T."/>
            <person name="Smidak R."/>
            <person name="Sarate P."/>
            <person name="Gangsoo J."/>
            <person name="Sialana F."/>
            <person name="Bilban M."/>
            <person name="Lubec G."/>
        </authorList>
    </citation>
    <scope>NUCLEOTIDE SEQUENCE</scope>
    <source>
        <tissue evidence="2">Skin</tissue>
    </source>
</reference>
<evidence type="ECO:0000313" key="2">
    <source>
        <dbReference type="EMBL" id="CEK50023.1"/>
    </source>
</evidence>
<proteinExistence type="predicted"/>
<protein>
    <recommendedName>
        <fullName evidence="1">EB domain-containing protein</fullName>
    </recommendedName>
</protein>
<dbReference type="AlphaFoldDB" id="A0A0B6Y1P0"/>
<name>A0A0B6Y1P0_9EUPU</name>
<organism evidence="2">
    <name type="scientific">Arion vulgaris</name>
    <dbReference type="NCBI Taxonomy" id="1028688"/>
    <lineage>
        <taxon>Eukaryota</taxon>
        <taxon>Metazoa</taxon>
        <taxon>Spiralia</taxon>
        <taxon>Lophotrochozoa</taxon>
        <taxon>Mollusca</taxon>
        <taxon>Gastropoda</taxon>
        <taxon>Heterobranchia</taxon>
        <taxon>Euthyneura</taxon>
        <taxon>Panpulmonata</taxon>
        <taxon>Eupulmonata</taxon>
        <taxon>Stylommatophora</taxon>
        <taxon>Helicina</taxon>
        <taxon>Arionoidea</taxon>
        <taxon>Arionidae</taxon>
        <taxon>Arion</taxon>
    </lineage>
</organism>
<feature type="domain" description="EB" evidence="1">
    <location>
        <begin position="37"/>
        <end position="75"/>
    </location>
</feature>
<sequence>DSCIRTSDCTNSINNTRCLNKKCACAGHYIKEDNRTCRLRHLGDSCNKSSECGTVGLKVCENKVCSCAKGYKKETSSDTGEESRCVRIILGDPCSKLRDCSFISQGV</sequence>
<gene>
    <name evidence="2" type="primary">ORF9643</name>
</gene>
<dbReference type="EMBL" id="HACG01003158">
    <property type="protein sequence ID" value="CEK50023.1"/>
    <property type="molecule type" value="Transcribed_RNA"/>
</dbReference>
<dbReference type="InterPro" id="IPR006149">
    <property type="entry name" value="EB_dom"/>
</dbReference>
<dbReference type="Pfam" id="PF01683">
    <property type="entry name" value="EB"/>
    <property type="match status" value="1"/>
</dbReference>
<feature type="non-terminal residue" evidence="2">
    <location>
        <position position="1"/>
    </location>
</feature>